<keyword evidence="3" id="KW-1185">Reference proteome</keyword>
<name>A0A8F5C0J8_9CREN</name>
<proteinExistence type="predicted"/>
<dbReference type="AlphaFoldDB" id="A0A8F5C0J8"/>
<dbReference type="GeneID" id="65560071"/>
<dbReference type="Proteomes" id="UP000693941">
    <property type="component" value="Chromosome"/>
</dbReference>
<dbReference type="RefSeq" id="WP_218260387.1">
    <property type="nucleotide sequence ID" value="NZ_CP077715.1"/>
</dbReference>
<evidence type="ECO:0000313" key="2">
    <source>
        <dbReference type="EMBL" id="QXJ34924.1"/>
    </source>
</evidence>
<dbReference type="EMBL" id="CP077715">
    <property type="protein sequence ID" value="QXJ31921.1"/>
    <property type="molecule type" value="Genomic_DNA"/>
</dbReference>
<accession>A0A8F5C0J8</accession>
<evidence type="ECO:0000313" key="1">
    <source>
        <dbReference type="EMBL" id="QXJ31921.1"/>
    </source>
</evidence>
<organism evidence="2 3">
    <name type="scientific">Saccharolobus shibatae</name>
    <dbReference type="NCBI Taxonomy" id="2286"/>
    <lineage>
        <taxon>Archaea</taxon>
        <taxon>Thermoproteota</taxon>
        <taxon>Thermoprotei</taxon>
        <taxon>Sulfolobales</taxon>
        <taxon>Sulfolobaceae</taxon>
        <taxon>Saccharolobus</taxon>
    </lineage>
</organism>
<dbReference type="Proteomes" id="UP000694036">
    <property type="component" value="Chromosome"/>
</dbReference>
<reference evidence="2 3" key="1">
    <citation type="journal article" date="2021" name="Environ. Microbiol.">
        <title>New insights into the diversity and evolution of the archaeal mobilome from three complete genomes of Saccharolobus shibatae.</title>
        <authorList>
            <person name="Medvedeva S."/>
            <person name="Brandt D."/>
            <person name="Cvirkaite-Krupovic V."/>
            <person name="Liu Y."/>
            <person name="Severinov K."/>
            <person name="Ishino S."/>
            <person name="Ishino Y."/>
            <person name="Prangishvili D."/>
            <person name="Kalinowski J."/>
            <person name="Krupovic M."/>
        </authorList>
    </citation>
    <scope>NUCLEOTIDE SEQUENCE [LARGE SCALE GENOMIC DNA]</scope>
    <source>
        <strain evidence="1">BEU9</strain>
        <strain evidence="2 3">S38A</strain>
    </source>
</reference>
<dbReference type="EMBL" id="CP077713">
    <property type="protein sequence ID" value="QXJ34924.1"/>
    <property type="molecule type" value="Genomic_DNA"/>
</dbReference>
<protein>
    <submittedName>
        <fullName evidence="2">Uncharacterized protein</fullName>
    </submittedName>
</protein>
<evidence type="ECO:0000313" key="3">
    <source>
        <dbReference type="Proteomes" id="UP000694036"/>
    </source>
</evidence>
<sequence>MIVKNIRVLFKFSYPYILDLRDMIRILKDLGYTVSSNLPSLPPGSMTLGSISAMRDDLQLEFNNVTGTISFFTQSLGYITLIKEEVRKLISDLRLGKIDYIEVTFEAILNGRLNLDLKILGGDVVGIEIVSDKKNVRINSYMAMADSSYLLITYKLNEINEIGNAVDDMRKTFQELENLGLR</sequence>
<gene>
    <name evidence="1" type="ORF">J5U21_01572</name>
    <name evidence="2" type="ORF">J5U22_01471</name>
</gene>